<dbReference type="Pfam" id="PF16752">
    <property type="entry name" value="TBCC_N"/>
    <property type="match status" value="1"/>
</dbReference>
<dbReference type="SMART" id="SM00673">
    <property type="entry name" value="CARP"/>
    <property type="match status" value="2"/>
</dbReference>
<proteinExistence type="inferred from homology"/>
<comment type="subunit">
    <text evidence="6">Supercomplex made of cofactors A to E. Cofactors A and D function by capturing and stabilizing tubulin in a quasi-native conformation. Cofactor E binds to the cofactor D-tubulin complex; interaction with cofactor C then causes the release of tubulin polypeptides that are committed to the native state.</text>
</comment>
<dbReference type="InterPro" id="IPR038397">
    <property type="entry name" value="TBCC_N_sf"/>
</dbReference>
<evidence type="ECO:0000256" key="3">
    <source>
        <dbReference type="ARBA" id="ARBA00022490"/>
    </source>
</evidence>
<keyword evidence="5" id="KW-0143">Chaperone</keyword>
<dbReference type="PANTHER" id="PTHR15139:SF0">
    <property type="entry name" value="TUBULIN-SPECIFIC CHAPERONE C"/>
    <property type="match status" value="1"/>
</dbReference>
<dbReference type="GO" id="GO:0015631">
    <property type="term" value="F:tubulin binding"/>
    <property type="evidence" value="ECO:0007669"/>
    <property type="project" value="InterPro"/>
</dbReference>
<dbReference type="Pfam" id="PF07986">
    <property type="entry name" value="TBCC"/>
    <property type="match status" value="1"/>
</dbReference>
<keyword evidence="3" id="KW-0963">Cytoplasm</keyword>
<dbReference type="InterPro" id="IPR016098">
    <property type="entry name" value="CAP/MinC_C"/>
</dbReference>
<evidence type="ECO:0000256" key="4">
    <source>
        <dbReference type="ARBA" id="ARBA00022990"/>
    </source>
</evidence>
<dbReference type="InterPro" id="IPR017901">
    <property type="entry name" value="C-CAP_CF_C-like"/>
</dbReference>
<dbReference type="OrthoDB" id="194775at2759"/>
<dbReference type="GO" id="GO:0005737">
    <property type="term" value="C:cytoplasm"/>
    <property type="evidence" value="ECO:0007669"/>
    <property type="project" value="UniProtKB-SubCell"/>
</dbReference>
<dbReference type="GO" id="GO:0007023">
    <property type="term" value="P:post-chaperonin tubulin folding pathway"/>
    <property type="evidence" value="ECO:0007669"/>
    <property type="project" value="InterPro"/>
</dbReference>
<dbReference type="InterPro" id="IPR012945">
    <property type="entry name" value="Tubulin-bd_cofactor_C_dom"/>
</dbReference>
<dbReference type="Gene3D" id="1.20.58.1250">
    <property type="entry name" value="Tubulin Binding Cofactor C, N-terminal domain"/>
    <property type="match status" value="1"/>
</dbReference>
<evidence type="ECO:0000313" key="8">
    <source>
        <dbReference type="Proteomes" id="UP000616769"/>
    </source>
</evidence>
<evidence type="ECO:0000256" key="2">
    <source>
        <dbReference type="ARBA" id="ARBA00008848"/>
    </source>
</evidence>
<dbReference type="InterPro" id="IPR031925">
    <property type="entry name" value="TBCC_N"/>
</dbReference>
<evidence type="ECO:0000313" key="7">
    <source>
        <dbReference type="EMBL" id="KPL93590.1"/>
    </source>
</evidence>
<dbReference type="Gene3D" id="2.160.20.70">
    <property type="match status" value="1"/>
</dbReference>
<dbReference type="InterPro" id="IPR027684">
    <property type="entry name" value="TBCC"/>
</dbReference>
<dbReference type="AlphaFoldDB" id="A0A131ZSY5"/>
<dbReference type="Proteomes" id="UP000616769">
    <property type="component" value="Unassembled WGS sequence"/>
</dbReference>
<dbReference type="PANTHER" id="PTHR15139">
    <property type="entry name" value="TUBULIN FOLDING COFACTOR C"/>
    <property type="match status" value="1"/>
</dbReference>
<reference evidence="7 8" key="1">
    <citation type="journal article" date="2015" name="Parasit. Vectors">
        <title>Draft genome of the scabies mite.</title>
        <authorList>
            <person name="Rider S.D.Jr."/>
            <person name="Morgan M.S."/>
            <person name="Arlian L.G."/>
        </authorList>
    </citation>
    <scope>NUCLEOTIDE SEQUENCE [LARGE SCALE GENOMIC DNA]</scope>
    <source>
        <strain evidence="7">Arlian Lab</strain>
    </source>
</reference>
<dbReference type="GO" id="GO:0007021">
    <property type="term" value="P:tubulin complex assembly"/>
    <property type="evidence" value="ECO:0007669"/>
    <property type="project" value="TreeGrafter"/>
</dbReference>
<comment type="similarity">
    <text evidence="2">Belongs to the TBCC family.</text>
</comment>
<evidence type="ECO:0000256" key="5">
    <source>
        <dbReference type="ARBA" id="ARBA00023186"/>
    </source>
</evidence>
<dbReference type="VEuPathDB" id="VectorBase:SSCA007186"/>
<dbReference type="PROSITE" id="PS51329">
    <property type="entry name" value="C_CAP_COFACTOR_C"/>
    <property type="match status" value="1"/>
</dbReference>
<dbReference type="EMBL" id="JXLN01000002">
    <property type="protein sequence ID" value="KPL93590.1"/>
    <property type="molecule type" value="Genomic_DNA"/>
</dbReference>
<keyword evidence="4" id="KW-0007">Acetylation</keyword>
<name>A0A131ZSY5_SARSC</name>
<comment type="subcellular location">
    <subcellularLocation>
        <location evidence="1">Cytoplasm</location>
    </subcellularLocation>
</comment>
<protein>
    <submittedName>
        <fullName evidence="7">Tubulin-specific chaperone C-like protein</fullName>
    </submittedName>
</protein>
<accession>A0A131ZSY5</accession>
<organism evidence="7 8">
    <name type="scientific">Sarcoptes scabiei</name>
    <name type="common">Itch mite</name>
    <name type="synonym">Acarus scabiei</name>
    <dbReference type="NCBI Taxonomy" id="52283"/>
    <lineage>
        <taxon>Eukaryota</taxon>
        <taxon>Metazoa</taxon>
        <taxon>Ecdysozoa</taxon>
        <taxon>Arthropoda</taxon>
        <taxon>Chelicerata</taxon>
        <taxon>Arachnida</taxon>
        <taxon>Acari</taxon>
        <taxon>Acariformes</taxon>
        <taxon>Sarcoptiformes</taxon>
        <taxon>Astigmata</taxon>
        <taxon>Psoroptidia</taxon>
        <taxon>Sarcoptoidea</taxon>
        <taxon>Sarcoptidae</taxon>
        <taxon>Sarcoptinae</taxon>
        <taxon>Sarcoptes</taxon>
    </lineage>
</organism>
<dbReference type="InterPro" id="IPR006599">
    <property type="entry name" value="CARP_motif"/>
</dbReference>
<evidence type="ECO:0000256" key="6">
    <source>
        <dbReference type="ARBA" id="ARBA00026055"/>
    </source>
</evidence>
<evidence type="ECO:0000256" key="1">
    <source>
        <dbReference type="ARBA" id="ARBA00004496"/>
    </source>
</evidence>
<comment type="caution">
    <text evidence="7">The sequence shown here is derived from an EMBL/GenBank/DDBJ whole genome shotgun (WGS) entry which is preliminary data.</text>
</comment>
<sequence length="278" mass="32482">MNPKDILTHLREEKQSILNELNEISEIDDETILTDRINAINSRLDALRKLVHQNRSQMIAYDLRNCNEIIKEIDKKILEHRSEDAQKDSDFSFKIKGSTSEEIPQKSIQRNKALRSSNDDDLLDKLLNNVSGFQDLIGETLKLEKNQIENKDIVLKNLCECHVQIHGIGSSLRLVNLKNTKIFTGPIKSSIYIENCHHCNFQIVGQQVRIHDCSECDIYFRTIIEDSTKIRFGPYDWYYEHKELDFKRSGFETSPNNWCQIDDFNCLFSKSKNWSLIE</sequence>
<gene>
    <name evidence="7" type="ORF">QR98_0000500</name>
</gene>